<evidence type="ECO:0000256" key="1">
    <source>
        <dbReference type="SAM" id="MobiDB-lite"/>
    </source>
</evidence>
<gene>
    <name evidence="2" type="ORF">FHS83_003630</name>
</gene>
<organism evidence="2 3">
    <name type="scientific">Rhizomicrobium palustre</name>
    <dbReference type="NCBI Taxonomy" id="189966"/>
    <lineage>
        <taxon>Bacteria</taxon>
        <taxon>Pseudomonadati</taxon>
        <taxon>Pseudomonadota</taxon>
        <taxon>Alphaproteobacteria</taxon>
        <taxon>Micropepsales</taxon>
        <taxon>Micropepsaceae</taxon>
        <taxon>Rhizomicrobium</taxon>
    </lineage>
</organism>
<protein>
    <submittedName>
        <fullName evidence="2">Acyl-CoA reductase-like NAD-dependent aldehyde dehydrogenase</fullName>
    </submittedName>
</protein>
<comment type="caution">
    <text evidence="2">The sequence shown here is derived from an EMBL/GenBank/DDBJ whole genome shotgun (WGS) entry which is preliminary data.</text>
</comment>
<accession>A0A846N550</accession>
<name>A0A846N550_9PROT</name>
<dbReference type="EMBL" id="JAASRM010000001">
    <property type="protein sequence ID" value="NIK90312.1"/>
    <property type="molecule type" value="Genomic_DNA"/>
</dbReference>
<dbReference type="RefSeq" id="WP_167084751.1">
    <property type="nucleotide sequence ID" value="NZ_BAAADC010000001.1"/>
</dbReference>
<evidence type="ECO:0000313" key="2">
    <source>
        <dbReference type="EMBL" id="NIK90312.1"/>
    </source>
</evidence>
<sequence length="162" mass="17455">MRGKAGPKIALPQPKGAGAPAISPKAANPAGLGRQETPYGKIFRVRKARRRTGNSMVGSIGSFNPASFAASSALTRKPAKQADDLSAAVSQPDAKASFREYMKMSPAERMEENWLKSHGLSKEKLAAMSPEERDKVMKQMKDEITQALKEKAEKGAMVNIQA</sequence>
<dbReference type="AlphaFoldDB" id="A0A846N550"/>
<keyword evidence="3" id="KW-1185">Reference proteome</keyword>
<evidence type="ECO:0000313" key="3">
    <source>
        <dbReference type="Proteomes" id="UP000570514"/>
    </source>
</evidence>
<dbReference type="Proteomes" id="UP000570514">
    <property type="component" value="Unassembled WGS sequence"/>
</dbReference>
<reference evidence="2 3" key="1">
    <citation type="submission" date="2020-03" db="EMBL/GenBank/DDBJ databases">
        <title>Genomic Encyclopedia of Type Strains, Phase IV (KMG-IV): sequencing the most valuable type-strain genomes for metagenomic binning, comparative biology and taxonomic classification.</title>
        <authorList>
            <person name="Goeker M."/>
        </authorList>
    </citation>
    <scope>NUCLEOTIDE SEQUENCE [LARGE SCALE GENOMIC DNA]</scope>
    <source>
        <strain evidence="2 3">DSM 19867</strain>
    </source>
</reference>
<feature type="region of interest" description="Disordered" evidence="1">
    <location>
        <begin position="1"/>
        <end position="35"/>
    </location>
</feature>
<proteinExistence type="predicted"/>